<protein>
    <submittedName>
        <fullName evidence="9">Protein V</fullName>
    </submittedName>
</protein>
<evidence type="ECO:0000256" key="8">
    <source>
        <dbReference type="SAM" id="MobiDB-lite"/>
    </source>
</evidence>
<proteinExistence type="inferred from homology"/>
<dbReference type="GO" id="GO:0044423">
    <property type="term" value="C:virion component"/>
    <property type="evidence" value="ECO:0007669"/>
    <property type="project" value="UniProtKB-KW"/>
</dbReference>
<dbReference type="Pfam" id="PF03910">
    <property type="entry name" value="Adeno_PV"/>
    <property type="match status" value="1"/>
</dbReference>
<feature type="region of interest" description="Disordered" evidence="8">
    <location>
        <begin position="315"/>
        <end position="356"/>
    </location>
</feature>
<evidence type="ECO:0000256" key="7">
    <source>
        <dbReference type="ARBA" id="ARBA00023125"/>
    </source>
</evidence>
<dbReference type="EMBL" id="MW597741">
    <property type="protein sequence ID" value="QYW15032.1"/>
    <property type="molecule type" value="Genomic_DNA"/>
</dbReference>
<dbReference type="GO" id="GO:0003677">
    <property type="term" value="F:DNA binding"/>
    <property type="evidence" value="ECO:0007669"/>
    <property type="project" value="UniProtKB-KW"/>
</dbReference>
<keyword evidence="2" id="KW-1048">Host nucleus</keyword>
<evidence type="ECO:0000256" key="1">
    <source>
        <dbReference type="ARBA" id="ARBA00008293"/>
    </source>
</evidence>
<name>A0A8G0W1I6_9ADEN</name>
<comment type="similarity">
    <text evidence="1">Belongs to the adenoviridae core-capsid bridging protein family.</text>
</comment>
<accession>A0A8G0W1I6</accession>
<keyword evidence="5" id="KW-0426">Late protein</keyword>
<evidence type="ECO:0000256" key="5">
    <source>
        <dbReference type="ARBA" id="ARBA00022921"/>
    </source>
</evidence>
<reference evidence="9" key="1">
    <citation type="submission" date="2021-01" db="EMBL/GenBank/DDBJ databases">
        <authorList>
            <person name="Zhang W."/>
        </authorList>
    </citation>
    <scope>NUCLEOTIDE SEQUENCE</scope>
    <source>
        <strain evidence="9">CXC10</strain>
    </source>
</reference>
<keyword evidence="6" id="KW-0118">Viral capsid assembly</keyword>
<keyword evidence="3" id="KW-1188">Viral release from host cell</keyword>
<keyword evidence="4" id="KW-0946">Virion</keyword>
<evidence type="ECO:0000256" key="3">
    <source>
        <dbReference type="ARBA" id="ARBA00022612"/>
    </source>
</evidence>
<feature type="compositionally biased region" description="Basic residues" evidence="8">
    <location>
        <begin position="325"/>
        <end position="347"/>
    </location>
</feature>
<evidence type="ECO:0000256" key="6">
    <source>
        <dbReference type="ARBA" id="ARBA00022950"/>
    </source>
</evidence>
<organism evidence="9">
    <name type="scientific">Bat mastadenovirus</name>
    <dbReference type="NCBI Taxonomy" id="740971"/>
    <lineage>
        <taxon>Viruses</taxon>
        <taxon>Varidnaviria</taxon>
        <taxon>Bamfordvirae</taxon>
        <taxon>Preplasmiviricota</taxon>
        <taxon>Polisuviricotina</taxon>
        <taxon>Pharingeaviricetes</taxon>
        <taxon>Rowavirales</taxon>
        <taxon>Adenoviridae</taxon>
        <taxon>Mastadenovirus</taxon>
        <taxon>Mastadenovirus asiensse</taxon>
    </lineage>
</organism>
<evidence type="ECO:0000256" key="2">
    <source>
        <dbReference type="ARBA" id="ARBA00022562"/>
    </source>
</evidence>
<keyword evidence="7" id="KW-0238">DNA-binding</keyword>
<evidence type="ECO:0000313" key="9">
    <source>
        <dbReference type="EMBL" id="QYW15032.1"/>
    </source>
</evidence>
<evidence type="ECO:0000256" key="4">
    <source>
        <dbReference type="ARBA" id="ARBA00022844"/>
    </source>
</evidence>
<sequence>MVTRKIKEEMLAVVEPEFYPDYKRKRAVKREFKEEPDVVYIKSEPGDVKPFVKREIKKGRVKKAKKDEDYSGDVKFEGQVMSKRRPYQWKGRRVKKILRPGVPVIFTPGQRSGVALKRSNEELFADEDILEQAEKLEGEFAYGKHLRMDYGEKPEYVPLSMGNPTPSLKPVTEQKVVKVAKKRGRNEYDELQPTVQMLEGKRRRPNEPDVGFSEVQDVKIRPIKQVADNVAVATVDVEMPQAAAAQMIEAMDAQPSTSRAALSALPTITPMETQSSTVRTMAVPTRKHKNRYPLGKNYGKANSIMPQVIYHPSIKQGPSTIVSTARRRRTTSSRRRSTGTRRRRRTTSSRARPAVRVTAGAEYYPSSSGRRTTRKGVRLPMVRYHPSISRTSQPRGIIPTVRYHPSISY</sequence>
<dbReference type="InterPro" id="IPR005608">
    <property type="entry name" value="Adeno_V"/>
</dbReference>